<sequence length="94" mass="10765">MPSLKSLVSFAHRKEENLDEMNTTYDGYMIMKSPLVSSFGHYSKNKASIGTQTDTTANHCQKCNEVQTCSRCRSSFANFKEKEEEPVYEEIELN</sequence>
<evidence type="ECO:0000313" key="2">
    <source>
        <dbReference type="Proteomes" id="UP000282876"/>
    </source>
</evidence>
<name>A0A437AL31_9MICR</name>
<organism evidence="1 2">
    <name type="scientific">Tubulinosema ratisbonensis</name>
    <dbReference type="NCBI Taxonomy" id="291195"/>
    <lineage>
        <taxon>Eukaryota</taxon>
        <taxon>Fungi</taxon>
        <taxon>Fungi incertae sedis</taxon>
        <taxon>Microsporidia</taxon>
        <taxon>Tubulinosematoidea</taxon>
        <taxon>Tubulinosematidae</taxon>
        <taxon>Tubulinosema</taxon>
    </lineage>
</organism>
<keyword evidence="2" id="KW-1185">Reference proteome</keyword>
<comment type="caution">
    <text evidence="1">The sequence shown here is derived from an EMBL/GenBank/DDBJ whole genome shotgun (WGS) entry which is preliminary data.</text>
</comment>
<dbReference type="VEuPathDB" id="MicrosporidiaDB:TUBRATIS_16150"/>
<proteinExistence type="predicted"/>
<evidence type="ECO:0000313" key="1">
    <source>
        <dbReference type="EMBL" id="RVD91911.1"/>
    </source>
</evidence>
<reference evidence="1 2" key="1">
    <citation type="submission" date="2018-10" db="EMBL/GenBank/DDBJ databases">
        <title>Draft genome sequence of the microsporidian Tubulinosema ratisbonensis.</title>
        <authorList>
            <person name="Polonais V."/>
            <person name="Peyretaillade E."/>
            <person name="Niehus S."/>
            <person name="Wawrzyniak I."/>
            <person name="Franchet A."/>
            <person name="Gaspin C."/>
            <person name="Reichstadt M."/>
            <person name="Belser C."/>
            <person name="Labadie K."/>
            <person name="Delbac F."/>
            <person name="Ferrandon D."/>
        </authorList>
    </citation>
    <scope>NUCLEOTIDE SEQUENCE [LARGE SCALE GENOMIC DNA]</scope>
    <source>
        <strain evidence="1 2">Franzen</strain>
    </source>
</reference>
<dbReference type="Proteomes" id="UP000282876">
    <property type="component" value="Unassembled WGS sequence"/>
</dbReference>
<dbReference type="EMBL" id="RCSS01000373">
    <property type="protein sequence ID" value="RVD91911.1"/>
    <property type="molecule type" value="Genomic_DNA"/>
</dbReference>
<protein>
    <submittedName>
        <fullName evidence="1">Uncharacterized protein</fullName>
    </submittedName>
</protein>
<dbReference type="AlphaFoldDB" id="A0A437AL31"/>
<gene>
    <name evidence="1" type="ORF">TUBRATIS_16150</name>
</gene>
<accession>A0A437AL31</accession>